<dbReference type="InterPro" id="IPR023299">
    <property type="entry name" value="ATPase_P-typ_cyto_dom_N"/>
</dbReference>
<dbReference type="InterPro" id="IPR059000">
    <property type="entry name" value="ATPase_P-type_domA"/>
</dbReference>
<dbReference type="OrthoDB" id="9760364at2"/>
<dbReference type="SFLD" id="SFLDS00003">
    <property type="entry name" value="Haloacid_Dehalogenase"/>
    <property type="match status" value="1"/>
</dbReference>
<dbReference type="InterPro" id="IPR018303">
    <property type="entry name" value="ATPase_P-typ_P_site"/>
</dbReference>
<keyword evidence="5 6" id="KW-0472">Membrane</keyword>
<dbReference type="SUPFAM" id="SSF56784">
    <property type="entry name" value="HAD-like"/>
    <property type="match status" value="1"/>
</dbReference>
<dbReference type="InterPro" id="IPR023298">
    <property type="entry name" value="ATPase_P-typ_TM_dom_sf"/>
</dbReference>
<dbReference type="Gene3D" id="2.70.150.10">
    <property type="entry name" value="Calcium-transporting ATPase, cytoplasmic transduction domain A"/>
    <property type="match status" value="1"/>
</dbReference>
<evidence type="ECO:0000256" key="1">
    <source>
        <dbReference type="ARBA" id="ARBA00004141"/>
    </source>
</evidence>
<feature type="transmembrane region" description="Helical" evidence="6">
    <location>
        <begin position="607"/>
        <end position="630"/>
    </location>
</feature>
<accession>A0A1H6K2A1</accession>
<dbReference type="GO" id="GO:0016020">
    <property type="term" value="C:membrane"/>
    <property type="evidence" value="ECO:0007669"/>
    <property type="project" value="UniProtKB-SubCell"/>
</dbReference>
<dbReference type="PANTHER" id="PTHR42861">
    <property type="entry name" value="CALCIUM-TRANSPORTING ATPASE"/>
    <property type="match status" value="1"/>
</dbReference>
<evidence type="ECO:0000256" key="6">
    <source>
        <dbReference type="SAM" id="Phobius"/>
    </source>
</evidence>
<feature type="transmembrane region" description="Helical" evidence="6">
    <location>
        <begin position="261"/>
        <end position="283"/>
    </location>
</feature>
<comment type="subcellular location">
    <subcellularLocation>
        <location evidence="1">Membrane</location>
        <topology evidence="1">Multi-pass membrane protein</topology>
    </subcellularLocation>
</comment>
<evidence type="ECO:0000313" key="8">
    <source>
        <dbReference type="EMBL" id="SEH65653.1"/>
    </source>
</evidence>
<dbReference type="InterPro" id="IPR001757">
    <property type="entry name" value="P_typ_ATPase"/>
</dbReference>
<dbReference type="InterPro" id="IPR023214">
    <property type="entry name" value="HAD_sf"/>
</dbReference>
<feature type="transmembrane region" description="Helical" evidence="6">
    <location>
        <begin position="56"/>
        <end position="74"/>
    </location>
</feature>
<dbReference type="EMBL" id="FNWV01000006">
    <property type="protein sequence ID" value="SEH65653.1"/>
    <property type="molecule type" value="Genomic_DNA"/>
</dbReference>
<feature type="transmembrane region" description="Helical" evidence="6">
    <location>
        <begin position="731"/>
        <end position="751"/>
    </location>
</feature>
<keyword evidence="3" id="KW-1278">Translocase</keyword>
<evidence type="ECO:0000256" key="5">
    <source>
        <dbReference type="ARBA" id="ARBA00023136"/>
    </source>
</evidence>
<dbReference type="Pfam" id="PF00702">
    <property type="entry name" value="Hydrolase"/>
    <property type="match status" value="1"/>
</dbReference>
<feature type="transmembrane region" description="Helical" evidence="6">
    <location>
        <begin position="702"/>
        <end position="719"/>
    </location>
</feature>
<dbReference type="InterPro" id="IPR036412">
    <property type="entry name" value="HAD-like_sf"/>
</dbReference>
<dbReference type="AlphaFoldDB" id="A0A1H6K2A1"/>
<dbReference type="PROSITE" id="PS00154">
    <property type="entry name" value="ATPASE_E1_E2"/>
    <property type="match status" value="1"/>
</dbReference>
<dbReference type="CDD" id="cd02609">
    <property type="entry name" value="P-type_ATPase"/>
    <property type="match status" value="1"/>
</dbReference>
<name>A0A1H6K2A1_RUMFL</name>
<dbReference type="NCBIfam" id="TIGR01494">
    <property type="entry name" value="ATPase_P-type"/>
    <property type="match status" value="2"/>
</dbReference>
<dbReference type="InterPro" id="IPR044492">
    <property type="entry name" value="P_typ_ATPase_HD_dom"/>
</dbReference>
<dbReference type="Proteomes" id="UP000183190">
    <property type="component" value="Unassembled WGS sequence"/>
</dbReference>
<feature type="transmembrane region" description="Helical" evidence="6">
    <location>
        <begin position="636"/>
        <end position="654"/>
    </location>
</feature>
<dbReference type="GO" id="GO:0005524">
    <property type="term" value="F:ATP binding"/>
    <property type="evidence" value="ECO:0007669"/>
    <property type="project" value="InterPro"/>
</dbReference>
<dbReference type="RefSeq" id="WP_074716909.1">
    <property type="nucleotide sequence ID" value="NZ_FNWV01000006.1"/>
</dbReference>
<evidence type="ECO:0000256" key="4">
    <source>
        <dbReference type="ARBA" id="ARBA00022989"/>
    </source>
</evidence>
<reference evidence="8 9" key="1">
    <citation type="submission" date="2016-10" db="EMBL/GenBank/DDBJ databases">
        <authorList>
            <person name="de Groot N.N."/>
        </authorList>
    </citation>
    <scope>NUCLEOTIDE SEQUENCE [LARGE SCALE GENOMIC DNA]</scope>
    <source>
        <strain evidence="8 9">YAD2003</strain>
    </source>
</reference>
<protein>
    <submittedName>
        <fullName evidence="8">Cation-transporting ATPase E</fullName>
    </submittedName>
</protein>
<gene>
    <name evidence="8" type="ORF">SAMN02910265_01979</name>
</gene>
<evidence type="ECO:0000259" key="7">
    <source>
        <dbReference type="Pfam" id="PF00122"/>
    </source>
</evidence>
<evidence type="ECO:0000256" key="2">
    <source>
        <dbReference type="ARBA" id="ARBA00022692"/>
    </source>
</evidence>
<dbReference type="Gene3D" id="3.40.1110.10">
    <property type="entry name" value="Calcium-transporting ATPase, cytoplasmic domain N"/>
    <property type="match status" value="1"/>
</dbReference>
<dbReference type="GO" id="GO:0016887">
    <property type="term" value="F:ATP hydrolysis activity"/>
    <property type="evidence" value="ECO:0007669"/>
    <property type="project" value="InterPro"/>
</dbReference>
<feature type="transmembrane region" description="Helical" evidence="6">
    <location>
        <begin position="227"/>
        <end position="249"/>
    </location>
</feature>
<dbReference type="PRINTS" id="PR00119">
    <property type="entry name" value="CATATPASE"/>
</dbReference>
<dbReference type="SFLD" id="SFLDG00002">
    <property type="entry name" value="C1.7:_P-type_atpase_like"/>
    <property type="match status" value="1"/>
</dbReference>
<dbReference type="Pfam" id="PF00122">
    <property type="entry name" value="E1-E2_ATPase"/>
    <property type="match status" value="1"/>
</dbReference>
<evidence type="ECO:0000256" key="3">
    <source>
        <dbReference type="ARBA" id="ARBA00022967"/>
    </source>
</evidence>
<dbReference type="Gene3D" id="3.40.50.1000">
    <property type="entry name" value="HAD superfamily/HAD-like"/>
    <property type="match status" value="1"/>
</dbReference>
<dbReference type="Gene3D" id="1.20.1110.10">
    <property type="entry name" value="Calcium-transporting ATPase, transmembrane domain"/>
    <property type="match status" value="1"/>
</dbReference>
<sequence length="796" mass="87454">MKISEFNDVIVPDRVKADFNEGLTSAQVKERAEAGQDNKPVESPSKTVKEIVADNVLTYFNLIFVILSVLLVVVGSYRDLTFMPIIVANALIGIIQEMRSKSVLDKIKVLNAPVTTVVRDGEIKTVPSKDLVIDDIVIFKAGNQISADAIVVDGNVSVNESLLTGESDEISKKPGDTLMSGSYIVSGSCRARLERVGRESYISKLTIQAKKSRKGEQSEMIRSLNRIVKFAGVAIIPIGSILFYQSYYINHDTIRASVQSMVAAVIGMIPEGLFLLASVTLVISAMRLALSKVLVHDMKCIETLARVDVLCVDKTGTITENAMSVTAVVPASDEYDIDSIQGLISDFAAAQDSDNQTMAAIKNHFHRPAGRAAVSITGFSSEFKYSSVTFERESYVLGAPEFVLKEKIEQYKEKIEEYNRKGYRVLVFGKYRGVPDGKALTSSVEPVCFIMMSNPIRENAPETFRYFAEQGVEIKVISGDNPVTVSEVAKQAGIKHAEEYVDATTLTTESAIRDAVTRYTVFGRVTPEQKRKFVRALKKAGKTVAMTGDGVNDVLALKDADCSVAMASGSDAAAQASQLVLLESDFSKMPDVVAEGRKVVNNLERSGSLFIVKNIFSLIISILFIFFGLAYPMKPAQISLISIFTIGLPAFFLSQMPNRDLIKGKFITNILLKALPAALTDVLVVCAMVYFGNIFNVAPTDIATASTILMSIVGMMIVFQICRPMDMYKMWMWILCGVGLACCMIFISKMFDITNMSNRCILLCVNFSIIAEPCLRYLTLITKKIQSFFINDEVKD</sequence>
<keyword evidence="2 6" id="KW-0812">Transmembrane</keyword>
<keyword evidence="4 6" id="KW-1133">Transmembrane helix</keyword>
<dbReference type="SUPFAM" id="SSF81660">
    <property type="entry name" value="Metal cation-transporting ATPase, ATP-binding domain N"/>
    <property type="match status" value="1"/>
</dbReference>
<proteinExistence type="predicted"/>
<dbReference type="InterPro" id="IPR008250">
    <property type="entry name" value="ATPase_P-typ_transduc_dom_A_sf"/>
</dbReference>
<dbReference type="SUPFAM" id="SSF81665">
    <property type="entry name" value="Calcium ATPase, transmembrane domain M"/>
    <property type="match status" value="1"/>
</dbReference>
<feature type="transmembrane region" description="Helical" evidence="6">
    <location>
        <begin position="666"/>
        <end position="690"/>
    </location>
</feature>
<feature type="domain" description="P-type ATPase A" evidence="7">
    <location>
        <begin position="111"/>
        <end position="206"/>
    </location>
</feature>
<organism evidence="8 9">
    <name type="scientific">Ruminococcus flavefaciens</name>
    <dbReference type="NCBI Taxonomy" id="1265"/>
    <lineage>
        <taxon>Bacteria</taxon>
        <taxon>Bacillati</taxon>
        <taxon>Bacillota</taxon>
        <taxon>Clostridia</taxon>
        <taxon>Eubacteriales</taxon>
        <taxon>Oscillospiraceae</taxon>
        <taxon>Ruminococcus</taxon>
    </lineage>
</organism>
<dbReference type="SUPFAM" id="SSF81653">
    <property type="entry name" value="Calcium ATPase, transduction domain A"/>
    <property type="match status" value="1"/>
</dbReference>
<evidence type="ECO:0000313" key="9">
    <source>
        <dbReference type="Proteomes" id="UP000183190"/>
    </source>
</evidence>
<dbReference type="PRINTS" id="PR00120">
    <property type="entry name" value="HATPASE"/>
</dbReference>
<dbReference type="SFLD" id="SFLDF00027">
    <property type="entry name" value="p-type_atpase"/>
    <property type="match status" value="1"/>
</dbReference>